<accession>A0A813LEC7</accession>
<reference evidence="2" key="1">
    <citation type="submission" date="2021-02" db="EMBL/GenBank/DDBJ databases">
        <authorList>
            <person name="Dougan E. K."/>
            <person name="Rhodes N."/>
            <person name="Thang M."/>
            <person name="Chan C."/>
        </authorList>
    </citation>
    <scope>NUCLEOTIDE SEQUENCE</scope>
</reference>
<evidence type="ECO:0000313" key="3">
    <source>
        <dbReference type="Proteomes" id="UP000626109"/>
    </source>
</evidence>
<evidence type="ECO:0000256" key="1">
    <source>
        <dbReference type="SAM" id="MobiDB-lite"/>
    </source>
</evidence>
<feature type="compositionally biased region" description="Basic and acidic residues" evidence="1">
    <location>
        <begin position="155"/>
        <end position="171"/>
    </location>
</feature>
<dbReference type="Proteomes" id="UP000626109">
    <property type="component" value="Unassembled WGS sequence"/>
</dbReference>
<comment type="caution">
    <text evidence="2">The sequence shown here is derived from an EMBL/GenBank/DDBJ whole genome shotgun (WGS) entry which is preliminary data.</text>
</comment>
<sequence length="171" mass="17973">GLWLLGESLQLKDRSAPPPLDRQLCFVGRVAEEPHARVFRDLLERALEATHTKIANRLDKRKHKESGGSIQRADGSMAANGQAPPGGPSWQQPPQGPHGGFWGSAHPPAGAPYEGYQAYHPPAAPAVATGAAWGAPVASAPSVFEDASAGQADGRATEGDEKKRSDDLSKA</sequence>
<organism evidence="2 3">
    <name type="scientific">Polarella glacialis</name>
    <name type="common">Dinoflagellate</name>
    <dbReference type="NCBI Taxonomy" id="89957"/>
    <lineage>
        <taxon>Eukaryota</taxon>
        <taxon>Sar</taxon>
        <taxon>Alveolata</taxon>
        <taxon>Dinophyceae</taxon>
        <taxon>Suessiales</taxon>
        <taxon>Suessiaceae</taxon>
        <taxon>Polarella</taxon>
    </lineage>
</organism>
<name>A0A813LEC7_POLGL</name>
<gene>
    <name evidence="2" type="ORF">PGLA2088_LOCUS44192</name>
</gene>
<feature type="region of interest" description="Disordered" evidence="1">
    <location>
        <begin position="144"/>
        <end position="171"/>
    </location>
</feature>
<proteinExistence type="predicted"/>
<dbReference type="AlphaFoldDB" id="A0A813LEC7"/>
<evidence type="ECO:0000313" key="2">
    <source>
        <dbReference type="EMBL" id="CAE8725594.1"/>
    </source>
</evidence>
<feature type="region of interest" description="Disordered" evidence="1">
    <location>
        <begin position="55"/>
        <end position="121"/>
    </location>
</feature>
<dbReference type="EMBL" id="CAJNNW010035099">
    <property type="protein sequence ID" value="CAE8725594.1"/>
    <property type="molecule type" value="Genomic_DNA"/>
</dbReference>
<protein>
    <submittedName>
        <fullName evidence="2">Uncharacterized protein</fullName>
    </submittedName>
</protein>
<feature type="non-terminal residue" evidence="2">
    <location>
        <position position="171"/>
    </location>
</feature>